<dbReference type="Pfam" id="PF01266">
    <property type="entry name" value="DAO"/>
    <property type="match status" value="1"/>
</dbReference>
<keyword evidence="4" id="KW-1185">Reference proteome</keyword>
<evidence type="ECO:0000259" key="2">
    <source>
        <dbReference type="Pfam" id="PF01266"/>
    </source>
</evidence>
<evidence type="ECO:0000313" key="3">
    <source>
        <dbReference type="EMBL" id="NJC32858.1"/>
    </source>
</evidence>
<gene>
    <name evidence="3" type="ORF">GGR88_000332</name>
</gene>
<dbReference type="RefSeq" id="WP_167952351.1">
    <property type="nucleotide sequence ID" value="NZ_JAATJE010000001.1"/>
</dbReference>
<comment type="caution">
    <text evidence="3">The sequence shown here is derived from an EMBL/GenBank/DDBJ whole genome shotgun (WGS) entry which is preliminary data.</text>
</comment>
<dbReference type="EMBL" id="JAATJE010000001">
    <property type="protein sequence ID" value="NJC32858.1"/>
    <property type="molecule type" value="Genomic_DNA"/>
</dbReference>
<dbReference type="Gene3D" id="3.30.9.10">
    <property type="entry name" value="D-Amino Acid Oxidase, subunit A, domain 2"/>
    <property type="match status" value="1"/>
</dbReference>
<dbReference type="GO" id="GO:0016491">
    <property type="term" value="F:oxidoreductase activity"/>
    <property type="evidence" value="ECO:0007669"/>
    <property type="project" value="UniProtKB-KW"/>
</dbReference>
<dbReference type="SUPFAM" id="SSF51905">
    <property type="entry name" value="FAD/NAD(P)-binding domain"/>
    <property type="match status" value="1"/>
</dbReference>
<dbReference type="PANTHER" id="PTHR13847">
    <property type="entry name" value="SARCOSINE DEHYDROGENASE-RELATED"/>
    <property type="match status" value="1"/>
</dbReference>
<reference evidence="3 4" key="1">
    <citation type="submission" date="2020-03" db="EMBL/GenBank/DDBJ databases">
        <title>Genomic Encyclopedia of Type Strains, Phase IV (KMG-IV): sequencing the most valuable type-strain genomes for metagenomic binning, comparative biology and taxonomic classification.</title>
        <authorList>
            <person name="Goeker M."/>
        </authorList>
    </citation>
    <scope>NUCLEOTIDE SEQUENCE [LARGE SCALE GENOMIC DNA]</scope>
    <source>
        <strain evidence="3 4">DSM 27651</strain>
    </source>
</reference>
<protein>
    <submittedName>
        <fullName evidence="3">D-arginine dehydrogenase</fullName>
        <ecNumber evidence="3">1.4.99.6</ecNumber>
    </submittedName>
</protein>
<proteinExistence type="predicted"/>
<dbReference type="InterPro" id="IPR036188">
    <property type="entry name" value="FAD/NAD-bd_sf"/>
</dbReference>
<evidence type="ECO:0000256" key="1">
    <source>
        <dbReference type="ARBA" id="ARBA00023002"/>
    </source>
</evidence>
<name>A0ABX0XI68_9SPHN</name>
<accession>A0ABX0XI68</accession>
<dbReference type="InterPro" id="IPR006076">
    <property type="entry name" value="FAD-dep_OxRdtase"/>
</dbReference>
<dbReference type="PANTHER" id="PTHR13847:SF287">
    <property type="entry name" value="FAD-DEPENDENT OXIDOREDUCTASE DOMAIN-CONTAINING PROTEIN 1"/>
    <property type="match status" value="1"/>
</dbReference>
<keyword evidence="1 3" id="KW-0560">Oxidoreductase</keyword>
<evidence type="ECO:0000313" key="4">
    <source>
        <dbReference type="Proteomes" id="UP000734218"/>
    </source>
</evidence>
<feature type="domain" description="FAD dependent oxidoreductase" evidence="2">
    <location>
        <begin position="5"/>
        <end position="337"/>
    </location>
</feature>
<dbReference type="Proteomes" id="UP000734218">
    <property type="component" value="Unassembled WGS sequence"/>
</dbReference>
<sequence length="366" mass="37768">MKSYDVVIVGAGMAGAGLAAEIAGGADVLLLEAEARPGVHATGRSAAFWTESYGGPGVRPLTSASGPALRDGGYLAPRRALHIGRPADESALAQFEQDFAGSLAFHRVDPAALVPGLKAGWDRAIVEPSCSDIDVARLHQDALAAARRGSADLACDARLLSARWDGGGWRVDTADGGSFGAGLLVDAAGAWADNIASLAGVRPIGIRPFRRTIVQLRVDPPAPADLPLVIDAGGSFYFKPDTGGRLWLSPHDESPADAGDAAPEEIDVALAIDRLQSVVDWRVAQVEHRWAGLRSFAPDRLPVYGFATDHPGFFWCAGQGGFGIQTAPAAAALAAALLTGTAPAGAAAGIDPARYSPERFSDGGQP</sequence>
<organism evidence="3 4">
    <name type="scientific">Sphingomonas jejuensis</name>
    <dbReference type="NCBI Taxonomy" id="904715"/>
    <lineage>
        <taxon>Bacteria</taxon>
        <taxon>Pseudomonadati</taxon>
        <taxon>Pseudomonadota</taxon>
        <taxon>Alphaproteobacteria</taxon>
        <taxon>Sphingomonadales</taxon>
        <taxon>Sphingomonadaceae</taxon>
        <taxon>Sphingomonas</taxon>
    </lineage>
</organism>
<dbReference type="Gene3D" id="3.50.50.60">
    <property type="entry name" value="FAD/NAD(P)-binding domain"/>
    <property type="match status" value="1"/>
</dbReference>
<dbReference type="EC" id="1.4.99.6" evidence="3"/>